<dbReference type="PANTHER" id="PTHR30435">
    <property type="entry name" value="FLAGELLAR PROTEIN"/>
    <property type="match status" value="1"/>
</dbReference>
<keyword evidence="8" id="KW-0969">Cilium</keyword>
<dbReference type="InterPro" id="IPR010930">
    <property type="entry name" value="Flg_bb/hook_C_dom"/>
</dbReference>
<evidence type="ECO:0000259" key="6">
    <source>
        <dbReference type="Pfam" id="PF06429"/>
    </source>
</evidence>
<keyword evidence="8" id="KW-0966">Cell projection</keyword>
<dbReference type="PANTHER" id="PTHR30435:SF19">
    <property type="entry name" value="FLAGELLAR BASAL-BODY ROD PROTEIN FLGG"/>
    <property type="match status" value="1"/>
</dbReference>
<comment type="similarity">
    <text evidence="2 4">Belongs to the flagella basal body rod proteins family.</text>
</comment>
<dbReference type="NCBIfam" id="TIGR03506">
    <property type="entry name" value="FlgEFG_subfam"/>
    <property type="match status" value="1"/>
</dbReference>
<evidence type="ECO:0000256" key="4">
    <source>
        <dbReference type="RuleBase" id="RU362116"/>
    </source>
</evidence>
<dbReference type="InterPro" id="IPR037925">
    <property type="entry name" value="FlgE/F/G-like"/>
</dbReference>
<dbReference type="NCBIfam" id="TIGR02490">
    <property type="entry name" value="flgF"/>
    <property type="match status" value="1"/>
</dbReference>
<comment type="caution">
    <text evidence="8">The sequence shown here is derived from an EMBL/GenBank/DDBJ whole genome shotgun (WGS) entry which is preliminary data.</text>
</comment>
<dbReference type="GO" id="GO:0071978">
    <property type="term" value="P:bacterial-type flagellum-dependent swarming motility"/>
    <property type="evidence" value="ECO:0007669"/>
    <property type="project" value="TreeGrafter"/>
</dbReference>
<dbReference type="RefSeq" id="WP_006021135.1">
    <property type="nucleotide sequence ID" value="NZ_KB375282.1"/>
</dbReference>
<feature type="domain" description="Flagellar basal-body/hook protein C-terminal" evidence="6">
    <location>
        <begin position="195"/>
        <end position="226"/>
    </location>
</feature>
<dbReference type="GO" id="GO:0030694">
    <property type="term" value="C:bacterial-type flagellum basal body, rod"/>
    <property type="evidence" value="ECO:0007669"/>
    <property type="project" value="UniProtKB-UniRule"/>
</dbReference>
<evidence type="ECO:0000259" key="7">
    <source>
        <dbReference type="Pfam" id="PF22692"/>
    </source>
</evidence>
<dbReference type="eggNOG" id="COG4786">
    <property type="taxonomic scope" value="Bacteria"/>
</dbReference>
<dbReference type="PATRIC" id="fig|883078.3.peg.2492"/>
<evidence type="ECO:0000313" key="9">
    <source>
        <dbReference type="Proteomes" id="UP000001096"/>
    </source>
</evidence>
<feature type="domain" description="Flagellar basal body rod protein N-terminal" evidence="5">
    <location>
        <begin position="8"/>
        <end position="35"/>
    </location>
</feature>
<name>K8PAK2_9BRAD</name>
<dbReference type="Pfam" id="PF22692">
    <property type="entry name" value="LlgE_F_G_D1"/>
    <property type="match status" value="1"/>
</dbReference>
<dbReference type="InterPro" id="IPR001444">
    <property type="entry name" value="Flag_bb_rod_N"/>
</dbReference>
<keyword evidence="9" id="KW-1185">Reference proteome</keyword>
<evidence type="ECO:0000256" key="1">
    <source>
        <dbReference type="ARBA" id="ARBA00004117"/>
    </source>
</evidence>
<dbReference type="SUPFAM" id="SSF117143">
    <property type="entry name" value="Flagellar hook protein flgE"/>
    <property type="match status" value="1"/>
</dbReference>
<dbReference type="InterPro" id="IPR053967">
    <property type="entry name" value="LlgE_F_G-like_D1"/>
</dbReference>
<evidence type="ECO:0000256" key="3">
    <source>
        <dbReference type="ARBA" id="ARBA00023143"/>
    </source>
</evidence>
<organism evidence="8 9">
    <name type="scientific">Afipia broomeae ATCC 49717</name>
    <dbReference type="NCBI Taxonomy" id="883078"/>
    <lineage>
        <taxon>Bacteria</taxon>
        <taxon>Pseudomonadati</taxon>
        <taxon>Pseudomonadota</taxon>
        <taxon>Alphaproteobacteria</taxon>
        <taxon>Hyphomicrobiales</taxon>
        <taxon>Nitrobacteraceae</taxon>
        <taxon>Afipia</taxon>
    </lineage>
</organism>
<feature type="domain" description="Flagellar hook protein FlgE/F/G-like D1" evidence="7">
    <location>
        <begin position="86"/>
        <end position="149"/>
    </location>
</feature>
<sequence>MSDKSIIGLSRLVTLRQQVDTVARNIANQSTTGYKSEGLRFREYLTEAKEEDVRSSPLRSLVAATAFSDFSAGPLQATGNSTDVAMIGDGFFVVAVPGGERYTRNGAFTLDAKGQLVTLGGQPVMTSTGPIRVSQQDGPVTIGPDGSISIGKGSIGRLRIVRFADQRQLSAESGGMFSAAASPTDVAATEVRLASGVLEGSNVRTVQEMSKLVAATRAYDQVANAILRESDPNELKRLAGEE</sequence>
<protein>
    <recommendedName>
        <fullName evidence="4">Flagellar basal-body rod protein FlgF</fullName>
    </recommendedName>
</protein>
<dbReference type="Pfam" id="PF06429">
    <property type="entry name" value="Flg_bbr_C"/>
    <property type="match status" value="1"/>
</dbReference>
<accession>K8PAK2</accession>
<keyword evidence="3 4" id="KW-0975">Bacterial flagellum</keyword>
<evidence type="ECO:0000256" key="2">
    <source>
        <dbReference type="ARBA" id="ARBA00009677"/>
    </source>
</evidence>
<dbReference type="EMBL" id="AGWX01000003">
    <property type="protein sequence ID" value="EKS38581.1"/>
    <property type="molecule type" value="Genomic_DNA"/>
</dbReference>
<dbReference type="InterPro" id="IPR012836">
    <property type="entry name" value="FlgF"/>
</dbReference>
<reference evidence="8 9" key="1">
    <citation type="submission" date="2012-04" db="EMBL/GenBank/DDBJ databases">
        <title>The Genome Sequence of Afipia broomeae ATCC 49717.</title>
        <authorList>
            <consortium name="The Broad Institute Genome Sequencing Platform"/>
            <person name="Earl A."/>
            <person name="Ward D."/>
            <person name="Feldgarden M."/>
            <person name="Gevers D."/>
            <person name="Huys G."/>
            <person name="Walker B."/>
            <person name="Young S.K."/>
            <person name="Zeng Q."/>
            <person name="Gargeya S."/>
            <person name="Fitzgerald M."/>
            <person name="Haas B."/>
            <person name="Abouelleil A."/>
            <person name="Alvarado L."/>
            <person name="Arachchi H.M."/>
            <person name="Berlin A."/>
            <person name="Chapman S.B."/>
            <person name="Goldberg J."/>
            <person name="Griggs A."/>
            <person name="Gujja S."/>
            <person name="Hansen M."/>
            <person name="Howarth C."/>
            <person name="Imamovic A."/>
            <person name="Larimer J."/>
            <person name="McCowen C."/>
            <person name="Montmayeur A."/>
            <person name="Murphy C."/>
            <person name="Neiman D."/>
            <person name="Pearson M."/>
            <person name="Priest M."/>
            <person name="Roberts A."/>
            <person name="Saif S."/>
            <person name="Shea T."/>
            <person name="Sisk P."/>
            <person name="Sykes S."/>
            <person name="Wortman J."/>
            <person name="Nusbaum C."/>
            <person name="Birren B."/>
        </authorList>
    </citation>
    <scope>NUCLEOTIDE SEQUENCE [LARGE SCALE GENOMIC DNA]</scope>
    <source>
        <strain evidence="8 9">ATCC 49717</strain>
    </source>
</reference>
<comment type="subunit">
    <text evidence="4">The basal body constitutes a major portion of the flagellar organelle and consists of five rings (E,L,P,S, and M) mounted on a central rod. The rod consists of about 26 subunits of FlgG in the distal portion, and FlgB, FlgC and FlgF are thought to build up the proximal portion of the rod with about 6 subunits each.</text>
</comment>
<evidence type="ECO:0000259" key="5">
    <source>
        <dbReference type="Pfam" id="PF00460"/>
    </source>
</evidence>
<proteinExistence type="inferred from homology"/>
<comment type="subcellular location">
    <subcellularLocation>
        <location evidence="1 4">Bacterial flagellum basal body</location>
    </subcellularLocation>
</comment>
<evidence type="ECO:0000313" key="8">
    <source>
        <dbReference type="EMBL" id="EKS38581.1"/>
    </source>
</evidence>
<dbReference type="Proteomes" id="UP000001096">
    <property type="component" value="Unassembled WGS sequence"/>
</dbReference>
<dbReference type="Pfam" id="PF00460">
    <property type="entry name" value="Flg_bb_rod"/>
    <property type="match status" value="1"/>
</dbReference>
<gene>
    <name evidence="8" type="ORF">HMPREF9695_02421</name>
</gene>
<dbReference type="HOGENOM" id="CLU_013687_0_0_5"/>
<keyword evidence="8" id="KW-0282">Flagellum</keyword>
<dbReference type="InterPro" id="IPR020013">
    <property type="entry name" value="Flagellar_FlgE/F/G"/>
</dbReference>
<dbReference type="AlphaFoldDB" id="K8PAK2"/>